<feature type="transmembrane region" description="Helical" evidence="10">
    <location>
        <begin position="27"/>
        <end position="56"/>
    </location>
</feature>
<feature type="domain" description="G-protein coupled receptors family 1 profile" evidence="11">
    <location>
        <begin position="48"/>
        <end position="130"/>
    </location>
</feature>
<evidence type="ECO:0000256" key="5">
    <source>
        <dbReference type="ARBA" id="ARBA00022989"/>
    </source>
</evidence>
<feature type="transmembrane region" description="Helical" evidence="10">
    <location>
        <begin position="68"/>
        <end position="87"/>
    </location>
</feature>
<evidence type="ECO:0000256" key="7">
    <source>
        <dbReference type="ARBA" id="ARBA00023136"/>
    </source>
</evidence>
<comment type="subcellular location">
    <subcellularLocation>
        <location evidence="1">Cell membrane</location>
        <topology evidence="1">Multi-pass membrane protein</topology>
    </subcellularLocation>
</comment>
<dbReference type="InterPro" id="IPR017452">
    <property type="entry name" value="GPCR_Rhodpsn_7TM"/>
</dbReference>
<evidence type="ECO:0000313" key="13">
    <source>
        <dbReference type="Proteomes" id="UP000194236"/>
    </source>
</evidence>
<accession>A0A1Y3BLF5</accession>
<keyword evidence="7 10" id="KW-0472">Membrane</keyword>
<evidence type="ECO:0000313" key="12">
    <source>
        <dbReference type="EMBL" id="OTF79985.1"/>
    </source>
</evidence>
<name>A0A1Y3BLF5_EURMA</name>
<dbReference type="GO" id="GO:0071880">
    <property type="term" value="P:adenylate cyclase-activating adrenergic receptor signaling pathway"/>
    <property type="evidence" value="ECO:0007669"/>
    <property type="project" value="TreeGrafter"/>
</dbReference>
<evidence type="ECO:0000256" key="2">
    <source>
        <dbReference type="ARBA" id="ARBA00010663"/>
    </source>
</evidence>
<keyword evidence="3" id="KW-1003">Cell membrane</keyword>
<gene>
    <name evidence="12" type="ORF">BLA29_012647</name>
</gene>
<dbReference type="Pfam" id="PF00001">
    <property type="entry name" value="7tm_1"/>
    <property type="match status" value="1"/>
</dbReference>
<evidence type="ECO:0000256" key="8">
    <source>
        <dbReference type="ARBA" id="ARBA00023170"/>
    </source>
</evidence>
<keyword evidence="8" id="KW-0675">Receptor</keyword>
<dbReference type="GO" id="GO:0005886">
    <property type="term" value="C:plasma membrane"/>
    <property type="evidence" value="ECO:0007669"/>
    <property type="project" value="UniProtKB-SubCell"/>
</dbReference>
<keyword evidence="6" id="KW-0297">G-protein coupled receptor</keyword>
<dbReference type="EMBL" id="MUJZ01020468">
    <property type="protein sequence ID" value="OTF79985.1"/>
    <property type="molecule type" value="Genomic_DNA"/>
</dbReference>
<comment type="similarity">
    <text evidence="2">Belongs to the G-protein coupled receptor 1 family.</text>
</comment>
<evidence type="ECO:0000256" key="3">
    <source>
        <dbReference type="ARBA" id="ARBA00022475"/>
    </source>
</evidence>
<dbReference type="PANTHER" id="PTHR24248:SF200">
    <property type="entry name" value="5-HYDROXYTRYPTAMINE RECEPTOR 1B-LIKE ISOFORM X1"/>
    <property type="match status" value="1"/>
</dbReference>
<dbReference type="PROSITE" id="PS50262">
    <property type="entry name" value="G_PROTEIN_RECEP_F1_2"/>
    <property type="match status" value="1"/>
</dbReference>
<dbReference type="PRINTS" id="PR00237">
    <property type="entry name" value="GPCRRHODOPSN"/>
</dbReference>
<evidence type="ECO:0000256" key="9">
    <source>
        <dbReference type="ARBA" id="ARBA00023224"/>
    </source>
</evidence>
<dbReference type="Gene3D" id="1.20.1070.10">
    <property type="entry name" value="Rhodopsin 7-helix transmembrane proteins"/>
    <property type="match status" value="1"/>
</dbReference>
<comment type="caution">
    <text evidence="12">The sequence shown here is derived from an EMBL/GenBank/DDBJ whole genome shotgun (WGS) entry which is preliminary data.</text>
</comment>
<keyword evidence="5 10" id="KW-1133">Transmembrane helix</keyword>
<evidence type="ECO:0000256" key="6">
    <source>
        <dbReference type="ARBA" id="ARBA00023040"/>
    </source>
</evidence>
<evidence type="ECO:0000256" key="1">
    <source>
        <dbReference type="ARBA" id="ARBA00004651"/>
    </source>
</evidence>
<reference evidence="12 13" key="1">
    <citation type="submission" date="2017-03" db="EMBL/GenBank/DDBJ databases">
        <title>Genome Survey of Euroglyphus maynei.</title>
        <authorList>
            <person name="Arlian L.G."/>
            <person name="Morgan M.S."/>
            <person name="Rider S.D."/>
        </authorList>
    </citation>
    <scope>NUCLEOTIDE SEQUENCE [LARGE SCALE GENOMIC DNA]</scope>
    <source>
        <strain evidence="12">Arlian Lab</strain>
        <tissue evidence="12">Whole body</tissue>
    </source>
</reference>
<dbReference type="OrthoDB" id="10034726at2759"/>
<dbReference type="GO" id="GO:0004930">
    <property type="term" value="F:G protein-coupled receptor activity"/>
    <property type="evidence" value="ECO:0007669"/>
    <property type="project" value="UniProtKB-KW"/>
</dbReference>
<feature type="non-terminal residue" evidence="12">
    <location>
        <position position="130"/>
    </location>
</feature>
<dbReference type="GO" id="GO:0043410">
    <property type="term" value="P:positive regulation of MAPK cascade"/>
    <property type="evidence" value="ECO:0007669"/>
    <property type="project" value="TreeGrafter"/>
</dbReference>
<sequence>MENLNQTNISAVTVANIDINVNYEENIIVYIITVSLILGILTCLTIIGNVFVIAAIIMERNLRTTANYLVLSLAVADLMVACFVMPLGAVSEIRQQWSLGTLLCDVWTSADVLCCTASILHLLAIALVSI</sequence>
<dbReference type="AlphaFoldDB" id="A0A1Y3BLF5"/>
<dbReference type="InterPro" id="IPR000276">
    <property type="entry name" value="GPCR_Rhodpsn"/>
</dbReference>
<keyword evidence="9" id="KW-0807">Transducer</keyword>
<feature type="transmembrane region" description="Helical" evidence="10">
    <location>
        <begin position="107"/>
        <end position="128"/>
    </location>
</feature>
<dbReference type="PANTHER" id="PTHR24248">
    <property type="entry name" value="ADRENERGIC RECEPTOR-RELATED G-PROTEIN COUPLED RECEPTOR"/>
    <property type="match status" value="1"/>
</dbReference>
<evidence type="ECO:0000256" key="10">
    <source>
        <dbReference type="SAM" id="Phobius"/>
    </source>
</evidence>
<organism evidence="12 13">
    <name type="scientific">Euroglyphus maynei</name>
    <name type="common">Mayne's house dust mite</name>
    <dbReference type="NCBI Taxonomy" id="6958"/>
    <lineage>
        <taxon>Eukaryota</taxon>
        <taxon>Metazoa</taxon>
        <taxon>Ecdysozoa</taxon>
        <taxon>Arthropoda</taxon>
        <taxon>Chelicerata</taxon>
        <taxon>Arachnida</taxon>
        <taxon>Acari</taxon>
        <taxon>Acariformes</taxon>
        <taxon>Sarcoptiformes</taxon>
        <taxon>Astigmata</taxon>
        <taxon>Psoroptidia</taxon>
        <taxon>Analgoidea</taxon>
        <taxon>Pyroglyphidae</taxon>
        <taxon>Pyroglyphinae</taxon>
        <taxon>Euroglyphus</taxon>
    </lineage>
</organism>
<evidence type="ECO:0000259" key="11">
    <source>
        <dbReference type="PROSITE" id="PS50262"/>
    </source>
</evidence>
<dbReference type="SUPFAM" id="SSF81321">
    <property type="entry name" value="Family A G protein-coupled receptor-like"/>
    <property type="match status" value="1"/>
</dbReference>
<protein>
    <recommendedName>
        <fullName evidence="11">G-protein coupled receptors family 1 profile domain-containing protein</fullName>
    </recommendedName>
</protein>
<dbReference type="Proteomes" id="UP000194236">
    <property type="component" value="Unassembled WGS sequence"/>
</dbReference>
<keyword evidence="13" id="KW-1185">Reference proteome</keyword>
<evidence type="ECO:0000256" key="4">
    <source>
        <dbReference type="ARBA" id="ARBA00022692"/>
    </source>
</evidence>
<proteinExistence type="inferred from homology"/>
<keyword evidence="4 10" id="KW-0812">Transmembrane</keyword>